<feature type="compositionally biased region" description="Basic and acidic residues" evidence="1">
    <location>
        <begin position="366"/>
        <end position="375"/>
    </location>
</feature>
<sequence>MVERKKDLFQHNHPDSIITGSVPQDWRIANVVPIFKKGTKTELGNYRPVSLTSTVGKILEGILRDAILEYLKRNNLMTQYQHGFTRDRSCQTNLISFYEEASKGANHLVQYVRAPGERVPTTRERSRPRRVHYLQRSGVAMGAKCAPAYANTFLGWWEDTIVYSSPLFVAHVHAWYRFIDDVFMIWKGTKEECITFFDILNSNPYNIFLTYSISNSDITFLDLRVFPYEQHLATNLFRKSTATNALLEFSSFHPWHTKVGVPTGQFLRVRRNCTLGYDFSVQARELSDRFRHRGYPRRVISTAYQRARGQDQKSLLSSKRQCQESQTRFITDFNSNWKQCHLFHGALHVKRDLHNKNKYINLEQIKSPRREDPAREGSQSTRDGNQAEKKDEIMDIHCGFLISKERSLVPLIKVMNMDSTPIGVEPHIHYCNEQYHVTAHYRKKLPLPKTVGHAGTTSGAPGAEPSVLTMNGTLRITIWSTFSVSPFTTDMHFFNKQ</sequence>
<organism evidence="3 4">
    <name type="scientific">Ranitomeya imitator</name>
    <name type="common">mimic poison frog</name>
    <dbReference type="NCBI Taxonomy" id="111125"/>
    <lineage>
        <taxon>Eukaryota</taxon>
        <taxon>Metazoa</taxon>
        <taxon>Chordata</taxon>
        <taxon>Craniata</taxon>
        <taxon>Vertebrata</taxon>
        <taxon>Euteleostomi</taxon>
        <taxon>Amphibia</taxon>
        <taxon>Batrachia</taxon>
        <taxon>Anura</taxon>
        <taxon>Neobatrachia</taxon>
        <taxon>Hyloidea</taxon>
        <taxon>Dendrobatidae</taxon>
        <taxon>Dendrobatinae</taxon>
        <taxon>Ranitomeya</taxon>
    </lineage>
</organism>
<comment type="caution">
    <text evidence="3">The sequence shown here is derived from an EMBL/GenBank/DDBJ whole genome shotgun (WGS) entry which is preliminary data.</text>
</comment>
<keyword evidence="4" id="KW-1185">Reference proteome</keyword>
<accession>A0ABN9KRZ1</accession>
<gene>
    <name evidence="3" type="ORF">RIMI_LOCUS1549987</name>
</gene>
<evidence type="ECO:0000259" key="2">
    <source>
        <dbReference type="Pfam" id="PF26215"/>
    </source>
</evidence>
<proteinExistence type="predicted"/>
<reference evidence="3" key="1">
    <citation type="submission" date="2023-07" db="EMBL/GenBank/DDBJ databases">
        <authorList>
            <person name="Stuckert A."/>
        </authorList>
    </citation>
    <scope>NUCLEOTIDE SEQUENCE</scope>
</reference>
<dbReference type="InterPro" id="IPR058912">
    <property type="entry name" value="HTH_animal"/>
</dbReference>
<protein>
    <recommendedName>
        <fullName evidence="2">Helix-turn-helix domain-containing protein</fullName>
    </recommendedName>
</protein>
<feature type="region of interest" description="Disordered" evidence="1">
    <location>
        <begin position="362"/>
        <end position="389"/>
    </location>
</feature>
<evidence type="ECO:0000313" key="3">
    <source>
        <dbReference type="EMBL" id="CAJ0921591.1"/>
    </source>
</evidence>
<dbReference type="EMBL" id="CAUEEQ010002036">
    <property type="protein sequence ID" value="CAJ0921591.1"/>
    <property type="molecule type" value="Genomic_DNA"/>
</dbReference>
<dbReference type="PANTHER" id="PTHR21301:SF13">
    <property type="match status" value="1"/>
</dbReference>
<evidence type="ECO:0000256" key="1">
    <source>
        <dbReference type="SAM" id="MobiDB-lite"/>
    </source>
</evidence>
<evidence type="ECO:0000313" key="4">
    <source>
        <dbReference type="Proteomes" id="UP001176940"/>
    </source>
</evidence>
<dbReference type="Pfam" id="PF26215">
    <property type="entry name" value="HTH_animal"/>
    <property type="match status" value="1"/>
</dbReference>
<dbReference type="PANTHER" id="PTHR21301">
    <property type="entry name" value="REVERSE TRANSCRIPTASE"/>
    <property type="match status" value="1"/>
</dbReference>
<name>A0ABN9KRZ1_9NEOB</name>
<feature type="domain" description="Helix-turn-helix" evidence="2">
    <location>
        <begin position="246"/>
        <end position="303"/>
    </location>
</feature>
<dbReference type="Proteomes" id="UP001176940">
    <property type="component" value="Unassembled WGS sequence"/>
</dbReference>